<evidence type="ECO:0000313" key="5">
    <source>
        <dbReference type="Proteomes" id="UP000476820"/>
    </source>
</evidence>
<reference evidence="4 5" key="1">
    <citation type="submission" date="2019-04" db="EMBL/GenBank/DDBJ databases">
        <title>Genome sequencing of Clostridium botulinum Groups I-IV and Clostridium butyricum.</title>
        <authorList>
            <person name="Brunt J."/>
            <person name="Van Vliet A.H.M."/>
            <person name="Stringer S.C."/>
            <person name="Carter A.T."/>
            <person name="Peck M.W."/>
        </authorList>
    </citation>
    <scope>NUCLEOTIDE SEQUENCE [LARGE SCALE GENOMIC DNA]</scope>
    <source>
        <strain evidence="2 5">1605</strain>
        <strain evidence="3 4">CB-K-33E</strain>
    </source>
</reference>
<feature type="domain" description="DJ-1/PfpI" evidence="1">
    <location>
        <begin position="2"/>
        <end position="161"/>
    </location>
</feature>
<dbReference type="Gene3D" id="3.40.50.880">
    <property type="match status" value="1"/>
</dbReference>
<proteinExistence type="predicted"/>
<name>A0A0M1LCK1_CLOBO</name>
<dbReference type="InterPro" id="IPR002818">
    <property type="entry name" value="DJ-1/PfpI"/>
</dbReference>
<sequence>MKKACVLLAEGFEEVEALTISDIIRRADMVCDLVSINEEFVTSSHGVTIKADKIFKSDMEYDLVALPGGMPGAKNLRDDERVIEFVKKHDKQGKIIGAICAAPIVLGKAGLINERNITSYPGFEDELINCNYKENNVVVDGNIITSRGPATAIEFAYKLIEKLGYDKVEELAKSMLYK</sequence>
<dbReference type="EMBL" id="SWOV01000019">
    <property type="protein sequence ID" value="NFF87977.1"/>
    <property type="molecule type" value="Genomic_DNA"/>
</dbReference>
<dbReference type="PANTHER" id="PTHR48094">
    <property type="entry name" value="PROTEIN/NUCLEIC ACID DEGLYCASE DJ-1-RELATED"/>
    <property type="match status" value="1"/>
</dbReference>
<dbReference type="CDD" id="cd03135">
    <property type="entry name" value="GATase1_DJ-1"/>
    <property type="match status" value="1"/>
</dbReference>
<dbReference type="AlphaFoldDB" id="A0A0M1LCK1"/>
<dbReference type="InterPro" id="IPR050325">
    <property type="entry name" value="Prot/Nucl_acid_deglycase"/>
</dbReference>
<evidence type="ECO:0000313" key="4">
    <source>
        <dbReference type="Proteomes" id="UP000473681"/>
    </source>
</evidence>
<protein>
    <submittedName>
        <fullName evidence="3">DJ-1/PfpI family protein</fullName>
    </submittedName>
</protein>
<dbReference type="InterPro" id="IPR006287">
    <property type="entry name" value="DJ-1"/>
</dbReference>
<evidence type="ECO:0000313" key="2">
    <source>
        <dbReference type="EMBL" id="NFF87977.1"/>
    </source>
</evidence>
<dbReference type="GO" id="GO:0005737">
    <property type="term" value="C:cytoplasm"/>
    <property type="evidence" value="ECO:0007669"/>
    <property type="project" value="TreeGrafter"/>
</dbReference>
<dbReference type="RefSeq" id="WP_017825099.1">
    <property type="nucleotide sequence ID" value="NZ_JACBDB010000003.1"/>
</dbReference>
<dbReference type="Proteomes" id="UP000476820">
    <property type="component" value="Unassembled WGS sequence"/>
</dbReference>
<dbReference type="OrthoDB" id="9800516at2"/>
<dbReference type="Pfam" id="PF01965">
    <property type="entry name" value="DJ-1_PfpI"/>
    <property type="match status" value="1"/>
</dbReference>
<comment type="caution">
    <text evidence="3">The sequence shown here is derived from an EMBL/GenBank/DDBJ whole genome shotgun (WGS) entry which is preliminary data.</text>
</comment>
<gene>
    <name evidence="2" type="ORF">FC774_08870</name>
    <name evidence="3" type="ORF">FDB51_08615</name>
</gene>
<dbReference type="NCBIfam" id="TIGR01383">
    <property type="entry name" value="not_thiJ"/>
    <property type="match status" value="1"/>
</dbReference>
<dbReference type="PANTHER" id="PTHR48094:SF12">
    <property type="entry name" value="PARKINSON DISEASE PROTEIN 7 HOMOLOG"/>
    <property type="match status" value="1"/>
</dbReference>
<dbReference type="Proteomes" id="UP000473681">
    <property type="component" value="Unassembled WGS sequence"/>
</dbReference>
<dbReference type="EMBL" id="SWVK01000010">
    <property type="protein sequence ID" value="NFN35193.1"/>
    <property type="molecule type" value="Genomic_DNA"/>
</dbReference>
<evidence type="ECO:0000259" key="1">
    <source>
        <dbReference type="Pfam" id="PF01965"/>
    </source>
</evidence>
<organism evidence="3 4">
    <name type="scientific">Clostridium botulinum</name>
    <dbReference type="NCBI Taxonomy" id="1491"/>
    <lineage>
        <taxon>Bacteria</taxon>
        <taxon>Bacillati</taxon>
        <taxon>Bacillota</taxon>
        <taxon>Clostridia</taxon>
        <taxon>Eubacteriales</taxon>
        <taxon>Clostridiaceae</taxon>
        <taxon>Clostridium</taxon>
    </lineage>
</organism>
<dbReference type="InterPro" id="IPR029062">
    <property type="entry name" value="Class_I_gatase-like"/>
</dbReference>
<accession>A0A0M1LCK1</accession>
<evidence type="ECO:0000313" key="3">
    <source>
        <dbReference type="EMBL" id="NFN35193.1"/>
    </source>
</evidence>
<dbReference type="SUPFAM" id="SSF52317">
    <property type="entry name" value="Class I glutamine amidotransferase-like"/>
    <property type="match status" value="1"/>
</dbReference>